<dbReference type="PANTHER" id="PTHR30121:SF11">
    <property type="entry name" value="AAA+ ATPASE DOMAIN-CONTAINING PROTEIN"/>
    <property type="match status" value="1"/>
</dbReference>
<dbReference type="Gene3D" id="1.10.10.10">
    <property type="entry name" value="Winged helix-like DNA-binding domain superfamily/Winged helix DNA-binding domain"/>
    <property type="match status" value="1"/>
</dbReference>
<dbReference type="InterPro" id="IPR027417">
    <property type="entry name" value="P-loop_NTPase"/>
</dbReference>
<evidence type="ECO:0000259" key="2">
    <source>
        <dbReference type="Pfam" id="PF01935"/>
    </source>
</evidence>
<protein>
    <submittedName>
        <fullName evidence="3">Type IV secretory pathway VirD4 protein-like protein</fullName>
    </submittedName>
</protein>
<dbReference type="AlphaFoldDB" id="A0A087RU09"/>
<dbReference type="InterPro" id="IPR036388">
    <property type="entry name" value="WH-like_DNA-bd_sf"/>
</dbReference>
<dbReference type="InterPro" id="IPR002789">
    <property type="entry name" value="HerA_central"/>
</dbReference>
<keyword evidence="4" id="KW-1185">Reference proteome</keyword>
<feature type="domain" description="Helicase HerA central" evidence="2">
    <location>
        <begin position="27"/>
        <end position="254"/>
    </location>
</feature>
<reference evidence="3 4" key="1">
    <citation type="submission" date="2014-06" db="EMBL/GenBank/DDBJ databases">
        <authorList>
            <person name="Ngugi D.K."/>
            <person name="Blom J."/>
            <person name="Alam I."/>
            <person name="Rashid M."/>
            <person name="Baalawi W."/>
            <person name="Zhang G."/>
            <person name="Hikmawan T."/>
            <person name="Guan Y."/>
            <person name="Antunes A."/>
            <person name="Siam R."/>
            <person name="El-Dorry H."/>
            <person name="Bajic V."/>
            <person name="Stingl U."/>
        </authorList>
    </citation>
    <scope>NUCLEOTIDE SEQUENCE [LARGE SCALE GENOMIC DNA]</scope>
    <source>
        <strain evidence="3">SCGC RSA3</strain>
    </source>
</reference>
<evidence type="ECO:0000313" key="3">
    <source>
        <dbReference type="EMBL" id="KFM16963.1"/>
    </source>
</evidence>
<dbReference type="Pfam" id="PF01935">
    <property type="entry name" value="DUF87"/>
    <property type="match status" value="1"/>
</dbReference>
<dbReference type="PANTHER" id="PTHR30121">
    <property type="entry name" value="UNCHARACTERIZED PROTEIN YJGR-RELATED"/>
    <property type="match status" value="1"/>
</dbReference>
<dbReference type="SUPFAM" id="SSF46785">
    <property type="entry name" value="Winged helix' DNA-binding domain"/>
    <property type="match status" value="1"/>
</dbReference>
<dbReference type="EMBL" id="JOTD01000063">
    <property type="protein sequence ID" value="KFM16963.1"/>
    <property type="molecule type" value="Genomic_DNA"/>
</dbReference>
<proteinExistence type="predicted"/>
<evidence type="ECO:0000256" key="1">
    <source>
        <dbReference type="SAM" id="MobiDB-lite"/>
    </source>
</evidence>
<feature type="compositionally biased region" description="Basic and acidic residues" evidence="1">
    <location>
        <begin position="737"/>
        <end position="754"/>
    </location>
</feature>
<dbReference type="Proteomes" id="UP000029383">
    <property type="component" value="Unassembled WGS sequence"/>
</dbReference>
<organism evidence="3 4">
    <name type="scientific">Marine Group I thaumarchaeote SCGC RSA3</name>
    <dbReference type="NCBI Taxonomy" id="1503183"/>
    <lineage>
        <taxon>Archaea</taxon>
        <taxon>Nitrososphaerota</taxon>
        <taxon>Marine Group I</taxon>
    </lineage>
</organism>
<accession>A0A087RU09</accession>
<dbReference type="SUPFAM" id="SSF52540">
    <property type="entry name" value="P-loop containing nucleoside triphosphate hydrolases"/>
    <property type="match status" value="1"/>
</dbReference>
<feature type="region of interest" description="Disordered" evidence="1">
    <location>
        <begin position="732"/>
        <end position="759"/>
    </location>
</feature>
<evidence type="ECO:0000313" key="4">
    <source>
        <dbReference type="Proteomes" id="UP000029383"/>
    </source>
</evidence>
<name>A0A087RU09_9ARCH</name>
<dbReference type="CDD" id="cd01127">
    <property type="entry name" value="TrwB_TraG_TraD_VirD4"/>
    <property type="match status" value="1"/>
</dbReference>
<dbReference type="InterPro" id="IPR051162">
    <property type="entry name" value="T4SS_component"/>
</dbReference>
<dbReference type="Gene3D" id="3.40.50.300">
    <property type="entry name" value="P-loop containing nucleotide triphosphate hydrolases"/>
    <property type="match status" value="2"/>
</dbReference>
<comment type="caution">
    <text evidence="3">The sequence shown here is derived from an EMBL/GenBank/DDBJ whole genome shotgun (WGS) entry which is preliminary data.</text>
</comment>
<gene>
    <name evidence="3" type="ORF">SCCGRSA3_01998</name>
</gene>
<sequence length="807" mass="92505">MSHIKLDVIGFGNNEMAYGIPTQDRIHMAIFGEVGSGKSETMKLLIAQNINRNQGFLLIDPHGMLARDVLELIPKEKWEKVIYISPASIHQSGRTVRINPLEYKTDEERYIVAMSFVNALHNLHKDAWGDRLEAILRNACNALVEVKGSTLRDLRMLVSDQRARSIYLSKVTSKDTIHFWKNTFEKQYSREAGSAAYNKLDKILATPPVAAMLDAPTSSVDFSDALNTGKFIIVDLSSGTSDDITSFLGSIILHMVYVEAKKRVDNTEQLGTPFYIYIDEAHLFSPFALREILNTMRKFNVKVTLATQTINAYPKRVADEIPALARTIICFKCDTGTAHMFRNLLPLQVDEMVGLSLHRFSFYSQGVNPIVGVGMTHPIRTKLDKWQNLAKFSVQRYGEAISLRKYIPPTKRAGEYPDIIACESCILLLIKKEENYPMTREEIFEKMNLRFGADKRLVYDSIESLVRGQYLDRKIEKREDANQFIQRFVPSKLANNTFFSTTAMGRRAGSTLHLAAIFYMRKMIHKIFKYCIIDLGDAAEQRPDILVFEPDTYRDEKDRLRYDLENWSDEIIAVEVEVDPTKHAGQVVTNYTKNFEKGFVVWFVVFSEKHRDYIKKVLSEAGIDEKLYDVMIFNKEQILKSYESSEDKDNSSTHLSEIESQVLALLGESPSTAQSITSQMPVSTNTVLQAMKSLEQKNLVDPGYSEVKTKKTDLKRDAIIKRAQKKKYYELTPQGKEILHDDGEKSKESPKENNYDDYLPEQSDDVLLEHLRDPNYKEKQNVILILENRGYRVSIKNNKVKLYKKRS</sequence>
<dbReference type="InterPro" id="IPR036390">
    <property type="entry name" value="WH_DNA-bd_sf"/>
</dbReference>